<sequence>MKKTPPAKSSPQPEASLTSGEANRLRKKAAWKLFNGWENSLHCCLAPPAWGYTFMKVS</sequence>
<comment type="caution">
    <text evidence="2">The sequence shown here is derived from an EMBL/GenBank/DDBJ whole genome shotgun (WGS) entry which is preliminary data.</text>
</comment>
<evidence type="ECO:0000256" key="1">
    <source>
        <dbReference type="SAM" id="MobiDB-lite"/>
    </source>
</evidence>
<dbReference type="EMBL" id="CAPB01000033">
    <property type="protein sequence ID" value="CCO94615.1"/>
    <property type="molecule type" value="Genomic_DNA"/>
</dbReference>
<name>A0A831EU67_ERWAM</name>
<protein>
    <submittedName>
        <fullName evidence="2">Uncharacterized protein</fullName>
    </submittedName>
</protein>
<feature type="compositionally biased region" description="Polar residues" evidence="1">
    <location>
        <begin position="7"/>
        <end position="21"/>
    </location>
</feature>
<reference evidence="2 3" key="2">
    <citation type="submission" date="2013-04" db="EMBL/GenBank/DDBJ databases">
        <title>Comparative genomics of 12 strains of Erwinia amylovora identifies a pan-genome with a large conserved core and provides insights into host specificity.</title>
        <authorList>
            <person name="Mann R.A."/>
            <person name="Smits T.H.M."/>
            <person name="Buehlmann A."/>
            <person name="Blom J."/>
            <person name="Goesmann A."/>
            <person name="Frey J.E."/>
            <person name="Plummer K.M."/>
            <person name="Beer S.V."/>
            <person name="Luck J."/>
            <person name="Duffy B."/>
            <person name="Rodoni B."/>
        </authorList>
    </citation>
    <scope>NUCLEOTIDE SEQUENCE [LARGE SCALE GENOMIC DNA]</scope>
    <source>
        <strain evidence="3">CFBP 1232</strain>
    </source>
</reference>
<dbReference type="AlphaFoldDB" id="A0A831EU67"/>
<dbReference type="Proteomes" id="UP000013111">
    <property type="component" value="Unassembled WGS sequence"/>
</dbReference>
<reference evidence="2 3" key="1">
    <citation type="submission" date="2012-11" db="EMBL/GenBank/DDBJ databases">
        <authorList>
            <person name="Linke B."/>
        </authorList>
    </citation>
    <scope>NUCLEOTIDE SEQUENCE [LARGE SCALE GENOMIC DNA]</scope>
    <source>
        <strain evidence="3">CFBP 1232</strain>
    </source>
</reference>
<proteinExistence type="predicted"/>
<accession>A0A831EU67</accession>
<evidence type="ECO:0000313" key="3">
    <source>
        <dbReference type="Proteomes" id="UP000013111"/>
    </source>
</evidence>
<feature type="region of interest" description="Disordered" evidence="1">
    <location>
        <begin position="1"/>
        <end position="22"/>
    </location>
</feature>
<gene>
    <name evidence="2" type="ORF">BN437_2705</name>
</gene>
<evidence type="ECO:0000313" key="2">
    <source>
        <dbReference type="EMBL" id="CCO94615.1"/>
    </source>
</evidence>
<organism evidence="2 3">
    <name type="scientific">Erwinia amylovora NBRC 12687 = CFBP 1232</name>
    <dbReference type="NCBI Taxonomy" id="1219359"/>
    <lineage>
        <taxon>Bacteria</taxon>
        <taxon>Pseudomonadati</taxon>
        <taxon>Pseudomonadota</taxon>
        <taxon>Gammaproteobacteria</taxon>
        <taxon>Enterobacterales</taxon>
        <taxon>Erwiniaceae</taxon>
        <taxon>Erwinia</taxon>
    </lineage>
</organism>